<name>A0ABX1CME6_9SPHN</name>
<dbReference type="Pfam" id="PF00176">
    <property type="entry name" value="SNF2-rel_dom"/>
    <property type="match status" value="1"/>
</dbReference>
<dbReference type="PROSITE" id="PS51194">
    <property type="entry name" value="HELICASE_CTER"/>
    <property type="match status" value="1"/>
</dbReference>
<comment type="caution">
    <text evidence="7">The sequence shown here is derived from an EMBL/GenBank/DDBJ whole genome shotgun (WGS) entry which is preliminary data.</text>
</comment>
<dbReference type="PROSITE" id="PS51192">
    <property type="entry name" value="HELICASE_ATP_BIND_1"/>
    <property type="match status" value="1"/>
</dbReference>
<dbReference type="InterPro" id="IPR049730">
    <property type="entry name" value="SNF2/RAD54-like_C"/>
</dbReference>
<evidence type="ECO:0000256" key="2">
    <source>
        <dbReference type="ARBA" id="ARBA00022801"/>
    </source>
</evidence>
<feature type="domain" description="Helicase ATP-binding" evidence="5">
    <location>
        <begin position="109"/>
        <end position="295"/>
    </location>
</feature>
<dbReference type="Pfam" id="PF00271">
    <property type="entry name" value="Helicase_C"/>
    <property type="match status" value="1"/>
</dbReference>
<dbReference type="PANTHER" id="PTHR45766">
    <property type="entry name" value="DNA ANNEALING HELICASE AND ENDONUCLEASE ZRANB3 FAMILY MEMBER"/>
    <property type="match status" value="1"/>
</dbReference>
<dbReference type="Proteomes" id="UP000732399">
    <property type="component" value="Unassembled WGS sequence"/>
</dbReference>
<dbReference type="InterPro" id="IPR027417">
    <property type="entry name" value="P-loop_NTPase"/>
</dbReference>
<evidence type="ECO:0000256" key="3">
    <source>
        <dbReference type="ARBA" id="ARBA00022806"/>
    </source>
</evidence>
<keyword evidence="4" id="KW-0067">ATP-binding</keyword>
<protein>
    <submittedName>
        <fullName evidence="7">DEAD/DEAH box helicase family protein</fullName>
    </submittedName>
</protein>
<evidence type="ECO:0000256" key="4">
    <source>
        <dbReference type="ARBA" id="ARBA00022840"/>
    </source>
</evidence>
<dbReference type="GO" id="GO:0004386">
    <property type="term" value="F:helicase activity"/>
    <property type="evidence" value="ECO:0007669"/>
    <property type="project" value="UniProtKB-KW"/>
</dbReference>
<keyword evidence="3 7" id="KW-0347">Helicase</keyword>
<dbReference type="SUPFAM" id="SSF52540">
    <property type="entry name" value="P-loop containing nucleoside triphosphate hydrolases"/>
    <property type="match status" value="2"/>
</dbReference>
<gene>
    <name evidence="7" type="ORF">HBH26_11215</name>
</gene>
<dbReference type="InterPro" id="IPR001650">
    <property type="entry name" value="Helicase_C-like"/>
</dbReference>
<evidence type="ECO:0000313" key="7">
    <source>
        <dbReference type="EMBL" id="NJR79154.1"/>
    </source>
</evidence>
<accession>A0ABX1CME6</accession>
<dbReference type="InterPro" id="IPR057342">
    <property type="entry name" value="DEXDc_RapA"/>
</dbReference>
<dbReference type="EMBL" id="JAAVJH010000006">
    <property type="protein sequence ID" value="NJR79154.1"/>
    <property type="molecule type" value="Genomic_DNA"/>
</dbReference>
<keyword evidence="2" id="KW-0378">Hydrolase</keyword>
<dbReference type="PANTHER" id="PTHR45766:SF6">
    <property type="entry name" value="SWI_SNF-RELATED MATRIX-ASSOCIATED ACTIN-DEPENDENT REGULATOR OF CHROMATIN SUBFAMILY A-LIKE PROTEIN 1"/>
    <property type="match status" value="1"/>
</dbReference>
<evidence type="ECO:0000256" key="1">
    <source>
        <dbReference type="ARBA" id="ARBA00022741"/>
    </source>
</evidence>
<evidence type="ECO:0000313" key="8">
    <source>
        <dbReference type="Proteomes" id="UP000732399"/>
    </source>
</evidence>
<proteinExistence type="predicted"/>
<dbReference type="CDD" id="cd18011">
    <property type="entry name" value="DEXDc_RapA"/>
    <property type="match status" value="1"/>
</dbReference>
<reference evidence="7 8" key="1">
    <citation type="submission" date="2020-03" db="EMBL/GenBank/DDBJ databases">
        <authorList>
            <person name="Wang L."/>
            <person name="He N."/>
            <person name="Li Y."/>
            <person name="Fang Y."/>
            <person name="Zhang F."/>
        </authorList>
    </citation>
    <scope>NUCLEOTIDE SEQUENCE [LARGE SCALE GENOMIC DNA]</scope>
    <source>
        <strain evidence="7 8">36D10-4-7</strain>
    </source>
</reference>
<evidence type="ECO:0000259" key="5">
    <source>
        <dbReference type="PROSITE" id="PS51192"/>
    </source>
</evidence>
<dbReference type="SMART" id="SM00487">
    <property type="entry name" value="DEXDc"/>
    <property type="match status" value="1"/>
</dbReference>
<sequence length="927" mass="102467">MNATAASGAAVAQRGDWLWHGALGAVQVVERLDRWGVRTLRVWTPATGAVQQVDEAALETIDAHAPTPGAIVHRAAAARVQEALATEVMLAPVQSSVIPLPHQLYALERAIAGDRVRHLFADEVGLGKTIEAGLVIRELKLRGLAKRILVVAPKGLTPQWQAEMQFHFGETFRIADPGDFNAVARWSDADNVWRAADQVICPLDSVKPLARRRGWSLERVTAYNQRRFEDLITAGWDLVVIDEAHRLGGSTDQVARYKLGAALADATPNLLLLSATPHSGKSEQFLRLMQLLDREAFPGEDCIDRERVAPFVVRTEKRLAIDNDGKPLFKPRQTRLVTVDWDSRHDAQRQLYEAVTDYVRHGYNQALKSKQRHIGFLMVLMQRLVTSSTAAIAATLGRRLQALEDAPAQLSLIPDLDVGDIADMDGQSQIDELVDWPGWRSEKAEVATLLRLAETALGGTDAKVEALLEHISRIQLEEDDPNLKVLIFTEFVPTQAMLAAQLRDRGFDVATLNGQMAVEERVAAQKAFAGASRVLISTDAGGEGLNLQFAHVMFNYDMPWNPMRIEQRIGRVDRIGQKHTVRATNFVLGDTVEHRVREVLEAKLEAIAEEFGVDKAADVMDSVEAEAVFDGLYIDGILAPDAVERQADATLEELRARIAAERERRDVMGTGAGLEAGAAQRLRRHPIHFWVERAVTSGLPEVGGAADRHGDTWALTWPNGTRTDHACFYASSLDNSPNATWLTLDDAAVRAIIDDVAVTVPGLGVPRFSLPALPDGVSGTWSLWRIRMSTSRTDEQRYMPLFVQDGRAFAPTARRIWDIVVANDPVPAGGSPASHPDIERLAEAQAEPIYVGMRDRHVMQLEQERRRASAAFDARRRAIGRVGLENVRRSRLRRLEEERNARMREIDEAAMALPSLEAVIIMEVGAA</sequence>
<dbReference type="InterPro" id="IPR014001">
    <property type="entry name" value="Helicase_ATP-bd"/>
</dbReference>
<dbReference type="RefSeq" id="WP_168134694.1">
    <property type="nucleotide sequence ID" value="NZ_JAAVJH010000006.1"/>
</dbReference>
<dbReference type="SMART" id="SM00490">
    <property type="entry name" value="HELICc"/>
    <property type="match status" value="1"/>
</dbReference>
<dbReference type="Gene3D" id="3.40.50.10810">
    <property type="entry name" value="Tandem AAA-ATPase domain"/>
    <property type="match status" value="1"/>
</dbReference>
<dbReference type="Gene3D" id="3.40.50.300">
    <property type="entry name" value="P-loop containing nucleotide triphosphate hydrolases"/>
    <property type="match status" value="1"/>
</dbReference>
<dbReference type="InterPro" id="IPR000330">
    <property type="entry name" value="SNF2_N"/>
</dbReference>
<evidence type="ECO:0000259" key="6">
    <source>
        <dbReference type="PROSITE" id="PS51194"/>
    </source>
</evidence>
<organism evidence="7 8">
    <name type="scientific">Sphingomonas corticis</name>
    <dbReference type="NCBI Taxonomy" id="2722791"/>
    <lineage>
        <taxon>Bacteria</taxon>
        <taxon>Pseudomonadati</taxon>
        <taxon>Pseudomonadota</taxon>
        <taxon>Alphaproteobacteria</taxon>
        <taxon>Sphingomonadales</taxon>
        <taxon>Sphingomonadaceae</taxon>
        <taxon>Sphingomonas</taxon>
    </lineage>
</organism>
<dbReference type="InterPro" id="IPR038718">
    <property type="entry name" value="SNF2-like_sf"/>
</dbReference>
<keyword evidence="8" id="KW-1185">Reference proteome</keyword>
<feature type="domain" description="Helicase C-terminal" evidence="6">
    <location>
        <begin position="466"/>
        <end position="624"/>
    </location>
</feature>
<dbReference type="CDD" id="cd18793">
    <property type="entry name" value="SF2_C_SNF"/>
    <property type="match status" value="1"/>
</dbReference>
<keyword evidence="1" id="KW-0547">Nucleotide-binding</keyword>